<comment type="caution">
    <text evidence="3">The sequence shown here is derived from an EMBL/GenBank/DDBJ whole genome shotgun (WGS) entry which is preliminary data.</text>
</comment>
<name>A0A3E2BP07_9BACT</name>
<protein>
    <recommendedName>
        <fullName evidence="2">Outer membrane protein beta-barrel domain-containing protein</fullName>
    </recommendedName>
</protein>
<dbReference type="EMBL" id="QUAH01000003">
    <property type="protein sequence ID" value="RFT16431.1"/>
    <property type="molecule type" value="Genomic_DNA"/>
</dbReference>
<accession>A0A3E2BP07</accession>
<dbReference type="SUPFAM" id="SSF56925">
    <property type="entry name" value="OMPA-like"/>
    <property type="match status" value="1"/>
</dbReference>
<gene>
    <name evidence="3" type="ORF">OP8BY_1609</name>
</gene>
<feature type="signal peptide" evidence="1">
    <location>
        <begin position="1"/>
        <end position="23"/>
    </location>
</feature>
<feature type="chain" id="PRO_5017770193" description="Outer membrane protein beta-barrel domain-containing protein" evidence="1">
    <location>
        <begin position="24"/>
        <end position="217"/>
    </location>
</feature>
<dbReference type="InterPro" id="IPR025665">
    <property type="entry name" value="Beta-barrel_OMP_2"/>
</dbReference>
<dbReference type="InterPro" id="IPR011250">
    <property type="entry name" value="OMP/PagP_B-barrel"/>
</dbReference>
<organism evidence="3 4">
    <name type="scientific">Candidatus Saccharicenans subterraneus</name>
    <dbReference type="NCBI Taxonomy" id="2508984"/>
    <lineage>
        <taxon>Bacteria</taxon>
        <taxon>Candidatus Aminicenantota</taxon>
        <taxon>Candidatus Aminicenantia</taxon>
        <taxon>Candidatus Aminicenantales</taxon>
        <taxon>Candidatus Saccharicenantaceae</taxon>
        <taxon>Candidatus Saccharicenans</taxon>
    </lineage>
</organism>
<evidence type="ECO:0000256" key="1">
    <source>
        <dbReference type="SAM" id="SignalP"/>
    </source>
</evidence>
<sequence>MKKTLVISLILLFMALAASPARALVTFGVKGGLNNSKIVFSPAIDMPGQKYLQGYCFGAFLSLNFGPIGLQPEVLYSRRGMEAQVLLDPTDPASLAQARLMLDYIEIPLLVRLNIIPAGPVKFYIFGGPSYGFLQKAKVRMTYMGTSEEEDIKSDFRSNALAAVGGLGLDIKIPLLFKVSVDARYHYGLGNILSEGSSVPTDKARNTGFSVLLGIGF</sequence>
<keyword evidence="1" id="KW-0732">Signal</keyword>
<dbReference type="AlphaFoldDB" id="A0A3E2BP07"/>
<dbReference type="Pfam" id="PF13568">
    <property type="entry name" value="OMP_b-brl_2"/>
    <property type="match status" value="1"/>
</dbReference>
<evidence type="ECO:0000313" key="4">
    <source>
        <dbReference type="Proteomes" id="UP000257323"/>
    </source>
</evidence>
<dbReference type="Proteomes" id="UP000257323">
    <property type="component" value="Unassembled WGS sequence"/>
</dbReference>
<feature type="domain" description="Outer membrane protein beta-barrel" evidence="2">
    <location>
        <begin position="24"/>
        <end position="193"/>
    </location>
</feature>
<evidence type="ECO:0000259" key="2">
    <source>
        <dbReference type="Pfam" id="PF13568"/>
    </source>
</evidence>
<reference evidence="3 4" key="1">
    <citation type="submission" date="2018-08" db="EMBL/GenBank/DDBJ databases">
        <title>Genome analysis of the thermophilic bacterium of the candidate phylum Aminicenantes from deep subsurface aquifer revealed its physiology and ecological role.</title>
        <authorList>
            <person name="Kadnikov V.V."/>
            <person name="Mardanov A.V."/>
            <person name="Beletsky A.V."/>
            <person name="Karnachuk O.V."/>
            <person name="Ravin N.V."/>
        </authorList>
    </citation>
    <scope>NUCLEOTIDE SEQUENCE [LARGE SCALE GENOMIC DNA]</scope>
    <source>
        <strain evidence="3">BY38</strain>
    </source>
</reference>
<evidence type="ECO:0000313" key="3">
    <source>
        <dbReference type="EMBL" id="RFT16431.1"/>
    </source>
</evidence>
<proteinExistence type="predicted"/>